<evidence type="ECO:0000313" key="2">
    <source>
        <dbReference type="Proteomes" id="UP000670092"/>
    </source>
</evidence>
<name>A0A8H8D7Q2_AJECA</name>
<gene>
    <name evidence="1" type="ORF">I7I52_03634</name>
</gene>
<dbReference type="EMBL" id="JAEVHI010000001">
    <property type="protein sequence ID" value="KAG5305090.1"/>
    <property type="molecule type" value="Genomic_DNA"/>
</dbReference>
<comment type="caution">
    <text evidence="1">The sequence shown here is derived from an EMBL/GenBank/DDBJ whole genome shotgun (WGS) entry which is preliminary data.</text>
</comment>
<dbReference type="Proteomes" id="UP000670092">
    <property type="component" value="Unassembled WGS sequence"/>
</dbReference>
<dbReference type="VEuPathDB" id="FungiDB:I7I52_03634"/>
<accession>A0A8H8D7Q2</accession>
<evidence type="ECO:0000313" key="1">
    <source>
        <dbReference type="EMBL" id="KAG5305090.1"/>
    </source>
</evidence>
<sequence>MRCWRIGIIWLASSWGISRRSCLLPAFMGSRGIVWCLYRIPLISSHRYFNFPPRRICFQIGNHLWCQIAISTNVVTLTALMDARLHKSPISKIATDISLNNLASNAILFNKIFVLPLRGIMRARHVG</sequence>
<keyword evidence="1" id="KW-0830">Ubiquinone</keyword>
<dbReference type="AlphaFoldDB" id="A0A8H8D7Q2"/>
<protein>
    <submittedName>
        <fullName evidence="1">NADH-ubiquinone oxidoreductase</fullName>
    </submittedName>
</protein>
<organism evidence="1 2">
    <name type="scientific">Ajellomyces capsulatus</name>
    <name type="common">Darling's disease fungus</name>
    <name type="synonym">Histoplasma capsulatum</name>
    <dbReference type="NCBI Taxonomy" id="5037"/>
    <lineage>
        <taxon>Eukaryota</taxon>
        <taxon>Fungi</taxon>
        <taxon>Dikarya</taxon>
        <taxon>Ascomycota</taxon>
        <taxon>Pezizomycotina</taxon>
        <taxon>Eurotiomycetes</taxon>
        <taxon>Eurotiomycetidae</taxon>
        <taxon>Onygenales</taxon>
        <taxon>Ajellomycetaceae</taxon>
        <taxon>Histoplasma</taxon>
    </lineage>
</organism>
<proteinExistence type="predicted"/>
<reference evidence="1 2" key="1">
    <citation type="submission" date="2021-01" db="EMBL/GenBank/DDBJ databases">
        <title>Chromosome-level genome assembly of a human fungal pathogen reveals clustering of transcriptionally co-regulated genes.</title>
        <authorList>
            <person name="Voorhies M."/>
            <person name="Cohen S."/>
            <person name="Shea T.P."/>
            <person name="Petrus S."/>
            <person name="Munoz J.F."/>
            <person name="Poplawski S."/>
            <person name="Goldman W.E."/>
            <person name="Michael T."/>
            <person name="Cuomo C.A."/>
            <person name="Sil A."/>
            <person name="Beyhan S."/>
        </authorList>
    </citation>
    <scope>NUCLEOTIDE SEQUENCE [LARGE SCALE GENOMIC DNA]</scope>
    <source>
        <strain evidence="1 2">G184AR</strain>
    </source>
</reference>